<protein>
    <recommendedName>
        <fullName evidence="1">Heterokaryon incompatibility domain-containing protein</fullName>
    </recommendedName>
</protein>
<evidence type="ECO:0000313" key="3">
    <source>
        <dbReference type="Proteomes" id="UP000627934"/>
    </source>
</evidence>
<dbReference type="PANTHER" id="PTHR24148">
    <property type="entry name" value="ANKYRIN REPEAT DOMAIN-CONTAINING PROTEIN 39 HOMOLOG-RELATED"/>
    <property type="match status" value="1"/>
</dbReference>
<dbReference type="PANTHER" id="PTHR24148:SF64">
    <property type="entry name" value="HETEROKARYON INCOMPATIBILITY DOMAIN-CONTAINING PROTEIN"/>
    <property type="match status" value="1"/>
</dbReference>
<evidence type="ECO:0000259" key="1">
    <source>
        <dbReference type="Pfam" id="PF06985"/>
    </source>
</evidence>
<dbReference type="Pfam" id="PF26639">
    <property type="entry name" value="Het-6_barrel"/>
    <property type="match status" value="1"/>
</dbReference>
<reference evidence="2" key="1">
    <citation type="submission" date="2016-08" db="EMBL/GenBank/DDBJ databases">
        <authorList>
            <person name="Yan J."/>
        </authorList>
    </citation>
    <scope>NUCLEOTIDE SEQUENCE</scope>
    <source>
        <strain evidence="2">CSS-01s</strain>
    </source>
</reference>
<dbReference type="InterPro" id="IPR052895">
    <property type="entry name" value="HetReg/Transcr_Mod"/>
</dbReference>
<comment type="caution">
    <text evidence="2">The sequence shown here is derived from an EMBL/GenBank/DDBJ whole genome shotgun (WGS) entry which is preliminary data.</text>
</comment>
<dbReference type="Pfam" id="PF06985">
    <property type="entry name" value="HET"/>
    <property type="match status" value="1"/>
</dbReference>
<dbReference type="InterPro" id="IPR010730">
    <property type="entry name" value="HET"/>
</dbReference>
<organism evidence="2 3">
    <name type="scientific">Lasiodiplodia theobromae</name>
    <dbReference type="NCBI Taxonomy" id="45133"/>
    <lineage>
        <taxon>Eukaryota</taxon>
        <taxon>Fungi</taxon>
        <taxon>Dikarya</taxon>
        <taxon>Ascomycota</taxon>
        <taxon>Pezizomycotina</taxon>
        <taxon>Dothideomycetes</taxon>
        <taxon>Dothideomycetes incertae sedis</taxon>
        <taxon>Botryosphaeriales</taxon>
        <taxon>Botryosphaeriaceae</taxon>
        <taxon>Lasiodiplodia</taxon>
    </lineage>
</organism>
<accession>A0A8H7MB37</accession>
<feature type="domain" description="Heterokaryon incompatibility" evidence="1">
    <location>
        <begin position="126"/>
        <end position="308"/>
    </location>
</feature>
<dbReference type="EMBL" id="MDYX01000024">
    <property type="protein sequence ID" value="KAF9629586.1"/>
    <property type="molecule type" value="Genomic_DNA"/>
</dbReference>
<name>A0A8H7MB37_9PEZI</name>
<sequence length="768" mass="87034">MSPTEQEEVPFEALLLEYVSPEPAGPGLETATGLVALFSANRDYFTSEYMRHAWKSGSIKNKLEEAKNLKAQQKAEKALPSDVHFKHDRLQNDAECFRLLKVMSADPKGLIECSMEEFRFDQRPPFVALSYVWSDKGPVAEFSRDFRTPDNDQLWPFNPYETRTITCNGKPCTVSANLHAALLGLSGSLNGRYLWVDAICINQEAGEENDEKNVQVQNMHRIYGGADEVFIWLGRKHKTRDIAFSLVESWPPYPEDVDNANIQFRGKTYRTAKEFMNASAATAEFVSWHFLMVAISEGWFQRVWTLQEFILASKYAFFYDGKQISTTSIKNAMSWVYFICQSGPSTMFPAWVNFQPSIFTLKRQWDERQQKFDFTESVFLGATRLATNPRDKVYALMALIEPDTLQPSMNGSTKVPPLEVTYGKPMKHLYLDIALRLLYGKAGLSILSLVNHPLPKATYKPKSKKPIGNRLIDEYRGKSRGWTKENRSVIKSEEDVFLPELQPDWERCAHTDAFPSWVPKLVSSLGSQPFFQRAGPAGQNVFRAASSVLPSFSTAEADGHHVLSVAAKPFDTIKMVVSLPQSLGELHWSKFAEKAQRTELWSLVTSLVNKKHGGSSTYAPTGERTVSAIWRTLITDIWNKRHPAPDYVETFFLNWLAKASLQDKVRRSLDLEKEPEHRKEEIFMIVLRDVGMDRKFVVTEKGYFGLAPPTVKVGDAVMLVAGVYVPFTFRKHLAGENAWLLVGETYVHGIMDGEFEREAGSFGSIDIL</sequence>
<evidence type="ECO:0000313" key="2">
    <source>
        <dbReference type="EMBL" id="KAF9629586.1"/>
    </source>
</evidence>
<proteinExistence type="predicted"/>
<reference evidence="2" key="2">
    <citation type="journal article" date="2018" name="DNA Res.">
        <title>Comparative genome and transcriptome analyses reveal adaptations to opportunistic infections in woody plant degrading pathogens of Botryosphaeriaceae.</title>
        <authorList>
            <person name="Yan J.Y."/>
            <person name="Zhao W.S."/>
            <person name="Chen Z."/>
            <person name="Xing Q.K."/>
            <person name="Zhang W."/>
            <person name="Chethana K.W.T."/>
            <person name="Xue M.F."/>
            <person name="Xu J.P."/>
            <person name="Phillips A.J.L."/>
            <person name="Wang Y."/>
            <person name="Liu J.H."/>
            <person name="Liu M."/>
            <person name="Zhou Y."/>
            <person name="Jayawardena R.S."/>
            <person name="Manawasinghe I.S."/>
            <person name="Huang J.B."/>
            <person name="Qiao G.H."/>
            <person name="Fu C.Y."/>
            <person name="Guo F.F."/>
            <person name="Dissanayake A.J."/>
            <person name="Peng Y.L."/>
            <person name="Hyde K.D."/>
            <person name="Li X.H."/>
        </authorList>
    </citation>
    <scope>NUCLEOTIDE SEQUENCE</scope>
    <source>
        <strain evidence="2">CSS-01s</strain>
    </source>
</reference>
<gene>
    <name evidence="2" type="ORF">BFW01_g10789</name>
</gene>
<dbReference type="AlphaFoldDB" id="A0A8H7MB37"/>
<dbReference type="Proteomes" id="UP000627934">
    <property type="component" value="Unassembled WGS sequence"/>
</dbReference>